<dbReference type="EMBL" id="SMUV01000073">
    <property type="protein sequence ID" value="TDK42245.1"/>
    <property type="molecule type" value="Genomic_DNA"/>
</dbReference>
<dbReference type="InterPro" id="IPR003203">
    <property type="entry name" value="CobU/CobP"/>
</dbReference>
<evidence type="ECO:0000256" key="4">
    <source>
        <dbReference type="ARBA" id="ARBA00003889"/>
    </source>
</evidence>
<dbReference type="GO" id="GO:0008820">
    <property type="term" value="F:cobinamide phosphate guanylyltransferase activity"/>
    <property type="evidence" value="ECO:0007669"/>
    <property type="project" value="UniProtKB-UniRule"/>
</dbReference>
<comment type="pathway">
    <text evidence="5 14">Cofactor biosynthesis; adenosylcobalamin biosynthesis; adenosylcobalamin from cob(II)yrinate a,c-diamide: step 6/7.</text>
</comment>
<dbReference type="GO" id="GO:0009236">
    <property type="term" value="P:cobalamin biosynthetic process"/>
    <property type="evidence" value="ECO:0007669"/>
    <property type="project" value="UniProtKB-UniRule"/>
</dbReference>
<evidence type="ECO:0000256" key="15">
    <source>
        <dbReference type="PIRSR" id="PIRSR006135-1"/>
    </source>
</evidence>
<keyword evidence="10 14" id="KW-0547">Nucleotide-binding</keyword>
<accession>A0A4R5UT98</accession>
<dbReference type="GO" id="GO:0005524">
    <property type="term" value="F:ATP binding"/>
    <property type="evidence" value="ECO:0007669"/>
    <property type="project" value="UniProtKB-UniRule"/>
</dbReference>
<evidence type="ECO:0000313" key="17">
    <source>
        <dbReference type="EMBL" id="TDK42245.1"/>
    </source>
</evidence>
<evidence type="ECO:0000256" key="14">
    <source>
        <dbReference type="PIRNR" id="PIRNR006135"/>
    </source>
</evidence>
<dbReference type="AlphaFoldDB" id="A0A4R5UT98"/>
<evidence type="ECO:0000256" key="9">
    <source>
        <dbReference type="ARBA" id="ARBA00022679"/>
    </source>
</evidence>
<evidence type="ECO:0000256" key="16">
    <source>
        <dbReference type="PIRSR" id="PIRSR006135-2"/>
    </source>
</evidence>
<keyword evidence="12 14" id="KW-0067">ATP-binding</keyword>
<sequence length="173" mass="18262">MSSGLIFILGGAASGKSEFAEALALESGLSAHYLATGEALDEEMRHKVKAHRARRGAEWITHEAPLDPAPVLAALDHDCVCLFDCATFWLSNQLMRDGDLAAAEARLLDALTDCPARVIVVSNEVGQGIVPADALSRRFREAQGRLNIALAARAGLVVQVVAGLPNVLKGALP</sequence>
<dbReference type="InterPro" id="IPR027417">
    <property type="entry name" value="P-loop_NTPase"/>
</dbReference>
<feature type="binding site" evidence="16">
    <location>
        <position position="84"/>
    </location>
    <ligand>
        <name>GTP</name>
        <dbReference type="ChEBI" id="CHEBI:37565"/>
    </ligand>
</feature>
<feature type="binding site" evidence="16">
    <location>
        <begin position="10"/>
        <end position="17"/>
    </location>
    <ligand>
        <name>GTP</name>
        <dbReference type="ChEBI" id="CHEBI:37565"/>
    </ligand>
</feature>
<evidence type="ECO:0000256" key="5">
    <source>
        <dbReference type="ARBA" id="ARBA00004692"/>
    </source>
</evidence>
<dbReference type="PIRSF" id="PIRSF006135">
    <property type="entry name" value="CobU"/>
    <property type="match status" value="1"/>
</dbReference>
<proteinExistence type="inferred from homology"/>
<keyword evidence="9 14" id="KW-0808">Transferase</keyword>
<dbReference type="NCBIfam" id="NF004469">
    <property type="entry name" value="PRK05800.1"/>
    <property type="match status" value="1"/>
</dbReference>
<keyword evidence="13 14" id="KW-0342">GTP-binding</keyword>
<dbReference type="CDD" id="cd00544">
    <property type="entry name" value="CobU"/>
    <property type="match status" value="1"/>
</dbReference>
<evidence type="ECO:0000256" key="11">
    <source>
        <dbReference type="ARBA" id="ARBA00022777"/>
    </source>
</evidence>
<dbReference type="PANTHER" id="PTHR34848:SF1">
    <property type="entry name" value="BIFUNCTIONAL ADENOSYLCOBALAMIN BIOSYNTHESIS PROTEIN COBU"/>
    <property type="match status" value="1"/>
</dbReference>
<dbReference type="GO" id="GO:0005525">
    <property type="term" value="F:GTP binding"/>
    <property type="evidence" value="ECO:0007669"/>
    <property type="project" value="UniProtKB-UniRule"/>
</dbReference>
<evidence type="ECO:0000256" key="3">
    <source>
        <dbReference type="ARBA" id="ARBA00001522"/>
    </source>
</evidence>
<evidence type="ECO:0000256" key="10">
    <source>
        <dbReference type="ARBA" id="ARBA00022741"/>
    </source>
</evidence>
<dbReference type="Gene3D" id="3.40.50.300">
    <property type="entry name" value="P-loop containing nucleotide triphosphate hydrolases"/>
    <property type="match status" value="1"/>
</dbReference>
<dbReference type="Pfam" id="PF02283">
    <property type="entry name" value="CobU"/>
    <property type="match status" value="1"/>
</dbReference>
<protein>
    <recommendedName>
        <fullName evidence="14">Bifunctional adenosylcobalamin biosynthesis protein</fullName>
        <ecNumber evidence="14">2.7.1.156</ecNumber>
        <ecNumber evidence="14">2.7.7.62</ecNumber>
    </recommendedName>
</protein>
<keyword evidence="17" id="KW-0548">Nucleotidyltransferase</keyword>
<keyword evidence="11 14" id="KW-0418">Kinase</keyword>
<evidence type="ECO:0000256" key="7">
    <source>
        <dbReference type="ARBA" id="ARBA00007490"/>
    </source>
</evidence>
<dbReference type="RefSeq" id="WP_133361373.1">
    <property type="nucleotide sequence ID" value="NZ_SMUV01000073.1"/>
</dbReference>
<evidence type="ECO:0000256" key="6">
    <source>
        <dbReference type="ARBA" id="ARBA00005159"/>
    </source>
</evidence>
<gene>
    <name evidence="17" type="primary">cobU</name>
    <name evidence="17" type="ORF">E1832_19080</name>
</gene>
<dbReference type="GO" id="GO:0043752">
    <property type="term" value="F:adenosylcobinamide kinase activity"/>
    <property type="evidence" value="ECO:0007669"/>
    <property type="project" value="UniProtKB-EC"/>
</dbReference>
<dbReference type="EC" id="2.7.1.156" evidence="14"/>
<comment type="caution">
    <text evidence="17">The sequence shown here is derived from an EMBL/GenBank/DDBJ whole genome shotgun (WGS) entry which is preliminary data.</text>
</comment>
<feature type="binding site" evidence="16">
    <location>
        <begin position="35"/>
        <end position="37"/>
    </location>
    <ligand>
        <name>GTP</name>
        <dbReference type="ChEBI" id="CHEBI:37565"/>
    </ligand>
</feature>
<name>A0A4R5UT98_9RHOB</name>
<dbReference type="EC" id="2.7.7.62" evidence="14"/>
<evidence type="ECO:0000256" key="12">
    <source>
        <dbReference type="ARBA" id="ARBA00022840"/>
    </source>
</evidence>
<feature type="binding site" evidence="16">
    <location>
        <position position="63"/>
    </location>
    <ligand>
        <name>GTP</name>
        <dbReference type="ChEBI" id="CHEBI:37565"/>
    </ligand>
</feature>
<organism evidence="17 18">
    <name type="scientific">Antarcticimicrobium luteum</name>
    <dbReference type="NCBI Taxonomy" id="2547397"/>
    <lineage>
        <taxon>Bacteria</taxon>
        <taxon>Pseudomonadati</taxon>
        <taxon>Pseudomonadota</taxon>
        <taxon>Alphaproteobacteria</taxon>
        <taxon>Rhodobacterales</taxon>
        <taxon>Paracoccaceae</taxon>
        <taxon>Antarcticimicrobium</taxon>
    </lineage>
</organism>
<comment type="catalytic activity">
    <reaction evidence="2 14">
        <text>adenosylcob(III)inamide phosphate + GTP + H(+) = adenosylcob(III)inamide-GDP + diphosphate</text>
        <dbReference type="Rhea" id="RHEA:22712"/>
        <dbReference type="ChEBI" id="CHEBI:15378"/>
        <dbReference type="ChEBI" id="CHEBI:33019"/>
        <dbReference type="ChEBI" id="CHEBI:37565"/>
        <dbReference type="ChEBI" id="CHEBI:58502"/>
        <dbReference type="ChEBI" id="CHEBI:60487"/>
        <dbReference type="EC" id="2.7.7.62"/>
    </reaction>
</comment>
<dbReference type="Proteomes" id="UP000295301">
    <property type="component" value="Unassembled WGS sequence"/>
</dbReference>
<comment type="catalytic activity">
    <reaction evidence="1 14">
        <text>adenosylcob(III)inamide + ATP = adenosylcob(III)inamide phosphate + ADP + H(+)</text>
        <dbReference type="Rhea" id="RHEA:15769"/>
        <dbReference type="ChEBI" id="CHEBI:2480"/>
        <dbReference type="ChEBI" id="CHEBI:15378"/>
        <dbReference type="ChEBI" id="CHEBI:30616"/>
        <dbReference type="ChEBI" id="CHEBI:58502"/>
        <dbReference type="ChEBI" id="CHEBI:456216"/>
        <dbReference type="EC" id="2.7.1.156"/>
    </reaction>
</comment>
<dbReference type="PANTHER" id="PTHR34848">
    <property type="match status" value="1"/>
</dbReference>
<reference evidence="17 18" key="1">
    <citation type="submission" date="2019-03" db="EMBL/GenBank/DDBJ databases">
        <title>Ruegeria lutea sp. nov., a novel strain, isolated from marine sediment, the Masan Bay, South Korea.</title>
        <authorList>
            <person name="Kim J."/>
            <person name="Kim D.-Y."/>
            <person name="Lee S.-S."/>
        </authorList>
    </citation>
    <scope>NUCLEOTIDE SEQUENCE [LARGE SCALE GENOMIC DNA]</scope>
    <source>
        <strain evidence="17 18">318-1</strain>
    </source>
</reference>
<dbReference type="SUPFAM" id="SSF52540">
    <property type="entry name" value="P-loop containing nucleoside triphosphate hydrolases"/>
    <property type="match status" value="1"/>
</dbReference>
<comment type="pathway">
    <text evidence="6 14">Cofactor biosynthesis; adenosylcobalamin biosynthesis; adenosylcobalamin from cob(II)yrinate a,c-diamide: step 5/7.</text>
</comment>
<evidence type="ECO:0000256" key="1">
    <source>
        <dbReference type="ARBA" id="ARBA00000312"/>
    </source>
</evidence>
<comment type="similarity">
    <text evidence="7 14">Belongs to the CobU/CobP family.</text>
</comment>
<keyword evidence="8 14" id="KW-0169">Cobalamin biosynthesis</keyword>
<keyword evidence="18" id="KW-1185">Reference proteome</keyword>
<evidence type="ECO:0000313" key="18">
    <source>
        <dbReference type="Proteomes" id="UP000295301"/>
    </source>
</evidence>
<feature type="active site" description="GMP-histidine intermediate" evidence="15">
    <location>
        <position position="51"/>
    </location>
</feature>
<dbReference type="OrthoDB" id="9788370at2"/>
<feature type="binding site" evidence="16">
    <location>
        <begin position="52"/>
        <end position="55"/>
    </location>
    <ligand>
        <name>GTP</name>
        <dbReference type="ChEBI" id="CHEBI:37565"/>
    </ligand>
</feature>
<comment type="catalytic activity">
    <reaction evidence="3">
        <text>adenosylcob(III)inamide + GTP = adenosylcob(III)inamide phosphate + GDP + H(+)</text>
        <dbReference type="Rhea" id="RHEA:15765"/>
        <dbReference type="ChEBI" id="CHEBI:2480"/>
        <dbReference type="ChEBI" id="CHEBI:15378"/>
        <dbReference type="ChEBI" id="CHEBI:37565"/>
        <dbReference type="ChEBI" id="CHEBI:58189"/>
        <dbReference type="ChEBI" id="CHEBI:58502"/>
        <dbReference type="EC" id="2.7.1.156"/>
    </reaction>
</comment>
<comment type="function">
    <text evidence="4 14">Catalyzes ATP-dependent phosphorylation of adenosylcobinamide and addition of GMP to adenosylcobinamide phosphate.</text>
</comment>
<evidence type="ECO:0000256" key="2">
    <source>
        <dbReference type="ARBA" id="ARBA00000711"/>
    </source>
</evidence>
<evidence type="ECO:0000256" key="13">
    <source>
        <dbReference type="ARBA" id="ARBA00023134"/>
    </source>
</evidence>
<dbReference type="UniPathway" id="UPA00148">
    <property type="reaction ID" value="UER00236"/>
</dbReference>
<evidence type="ECO:0000256" key="8">
    <source>
        <dbReference type="ARBA" id="ARBA00022573"/>
    </source>
</evidence>